<dbReference type="Proteomes" id="UP000272474">
    <property type="component" value="Unassembled WGS sequence"/>
</dbReference>
<accession>A0A3A9Z681</accession>
<dbReference type="OrthoDB" id="3695445at2"/>
<evidence type="ECO:0000256" key="1">
    <source>
        <dbReference type="SAM" id="MobiDB-lite"/>
    </source>
</evidence>
<dbReference type="AlphaFoldDB" id="A0A3A9Z681"/>
<feature type="compositionally biased region" description="Acidic residues" evidence="1">
    <location>
        <begin position="269"/>
        <end position="278"/>
    </location>
</feature>
<evidence type="ECO:0000313" key="3">
    <source>
        <dbReference type="EMBL" id="RKN43982.1"/>
    </source>
</evidence>
<evidence type="ECO:0000259" key="2">
    <source>
        <dbReference type="Pfam" id="PF03364"/>
    </source>
</evidence>
<protein>
    <submittedName>
        <fullName evidence="3">Cyclase</fullName>
    </submittedName>
</protein>
<feature type="compositionally biased region" description="Acidic residues" evidence="1">
    <location>
        <begin position="284"/>
        <end position="295"/>
    </location>
</feature>
<feature type="compositionally biased region" description="Acidic residues" evidence="1">
    <location>
        <begin position="174"/>
        <end position="190"/>
    </location>
</feature>
<dbReference type="PANTHER" id="PTHR33824:SF7">
    <property type="entry name" value="POLYKETIDE CYCLASE_DEHYDRASE AND LIPID TRANSPORT SUPERFAMILY PROTEIN"/>
    <property type="match status" value="1"/>
</dbReference>
<dbReference type="PANTHER" id="PTHR33824">
    <property type="entry name" value="POLYKETIDE CYCLASE/DEHYDRASE AND LIPID TRANSPORT SUPERFAMILY PROTEIN"/>
    <property type="match status" value="1"/>
</dbReference>
<feature type="domain" description="Coenzyme Q-binding protein COQ10 START" evidence="2">
    <location>
        <begin position="21"/>
        <end position="140"/>
    </location>
</feature>
<dbReference type="CDD" id="cd07817">
    <property type="entry name" value="SRPBCC_8"/>
    <property type="match status" value="1"/>
</dbReference>
<dbReference type="Pfam" id="PF03364">
    <property type="entry name" value="Polyketide_cyc"/>
    <property type="match status" value="1"/>
</dbReference>
<dbReference type="InterPro" id="IPR005031">
    <property type="entry name" value="COQ10_START"/>
</dbReference>
<dbReference type="InterPro" id="IPR023393">
    <property type="entry name" value="START-like_dom_sf"/>
</dbReference>
<dbReference type="EMBL" id="RBAL01000004">
    <property type="protein sequence ID" value="RKN43982.1"/>
    <property type="molecule type" value="Genomic_DNA"/>
</dbReference>
<gene>
    <name evidence="3" type="ORF">D7294_09895</name>
</gene>
<feature type="compositionally biased region" description="Acidic residues" evidence="1">
    <location>
        <begin position="213"/>
        <end position="229"/>
    </location>
</feature>
<feature type="region of interest" description="Disordered" evidence="1">
    <location>
        <begin position="157"/>
        <end position="295"/>
    </location>
</feature>
<feature type="compositionally biased region" description="Acidic residues" evidence="1">
    <location>
        <begin position="251"/>
        <end position="262"/>
    </location>
</feature>
<comment type="caution">
    <text evidence="3">The sequence shown here is derived from an EMBL/GenBank/DDBJ whole genome shotgun (WGS) entry which is preliminary data.</text>
</comment>
<keyword evidence="4" id="KW-1185">Reference proteome</keyword>
<dbReference type="InterPro" id="IPR047137">
    <property type="entry name" value="ORF3"/>
</dbReference>
<organism evidence="3 4">
    <name type="scientific">Streptomyces hoynatensis</name>
    <dbReference type="NCBI Taxonomy" id="1141874"/>
    <lineage>
        <taxon>Bacteria</taxon>
        <taxon>Bacillati</taxon>
        <taxon>Actinomycetota</taxon>
        <taxon>Actinomycetes</taxon>
        <taxon>Kitasatosporales</taxon>
        <taxon>Streptomycetaceae</taxon>
        <taxon>Streptomyces</taxon>
    </lineage>
</organism>
<sequence length="295" mass="32140">MSRRRGGFGERFLTLVESLDVGVAVREAYGRWTRLQEFGACARGVQGVERVDGTGSDWRAEILWSTRSRQAEVTEQVPDERIAWTGSGAKGTTRGVVSFHPLGERLTRVLLVIEYHARGVLEKAGALWRAQGRRVRLDLRRFGRFVTLRGEATGEWRGEIREGEAAEGPGESAAGEEYEDWPEGEEPEEDRPERAAYAAGDAGEAGDYGEAGERDELDEAEEPDEDVGEEATAAGYPEDTQDTEDTRDTEDAQDTEAAEGPEDAAGAGEAEEGEEPADPGEFGDAGESEDREGAR</sequence>
<dbReference type="Gene3D" id="3.30.530.20">
    <property type="match status" value="1"/>
</dbReference>
<name>A0A3A9Z681_9ACTN</name>
<dbReference type="SUPFAM" id="SSF55961">
    <property type="entry name" value="Bet v1-like"/>
    <property type="match status" value="1"/>
</dbReference>
<reference evidence="3 4" key="1">
    <citation type="journal article" date="2014" name="Int. J. Syst. Evol. Microbiol.">
        <title>Streptomyces hoynatensis sp. nov., isolated from deep marine sediment.</title>
        <authorList>
            <person name="Veyisoglu A."/>
            <person name="Sahin N."/>
        </authorList>
    </citation>
    <scope>NUCLEOTIDE SEQUENCE [LARGE SCALE GENOMIC DNA]</scope>
    <source>
        <strain evidence="3 4">KCTC 29097</strain>
    </source>
</reference>
<evidence type="ECO:0000313" key="4">
    <source>
        <dbReference type="Proteomes" id="UP000272474"/>
    </source>
</evidence>
<proteinExistence type="predicted"/>
<dbReference type="RefSeq" id="WP_120677715.1">
    <property type="nucleotide sequence ID" value="NZ_RBAL01000004.1"/>
</dbReference>